<comment type="caution">
    <text evidence="3">The sequence shown here is derived from an EMBL/GenBank/DDBJ whole genome shotgun (WGS) entry which is preliminary data.</text>
</comment>
<evidence type="ECO:0000313" key="4">
    <source>
        <dbReference type="Proteomes" id="UP001497382"/>
    </source>
</evidence>
<evidence type="ECO:0000256" key="1">
    <source>
        <dbReference type="ARBA" id="ARBA00023002"/>
    </source>
</evidence>
<dbReference type="AlphaFoldDB" id="A0AAV1Z5S8"/>
<dbReference type="PRINTS" id="PR00080">
    <property type="entry name" value="SDRFAMILY"/>
</dbReference>
<dbReference type="InterPro" id="IPR036291">
    <property type="entry name" value="NAD(P)-bd_dom_sf"/>
</dbReference>
<dbReference type="InterPro" id="IPR002347">
    <property type="entry name" value="SDR_fam"/>
</dbReference>
<reference evidence="3 4" key="1">
    <citation type="submission" date="2024-04" db="EMBL/GenBank/DDBJ databases">
        <authorList>
            <person name="Rising A."/>
            <person name="Reimegard J."/>
            <person name="Sonavane S."/>
            <person name="Akerstrom W."/>
            <person name="Nylinder S."/>
            <person name="Hedman E."/>
            <person name="Kallberg Y."/>
        </authorList>
    </citation>
    <scope>NUCLEOTIDE SEQUENCE [LARGE SCALE GENOMIC DNA]</scope>
</reference>
<dbReference type="SUPFAM" id="SSF51735">
    <property type="entry name" value="NAD(P)-binding Rossmann-fold domains"/>
    <property type="match status" value="1"/>
</dbReference>
<proteinExistence type="inferred from homology"/>
<dbReference type="PANTHER" id="PTHR43157">
    <property type="entry name" value="PHOSPHATIDYLINOSITOL-GLYCAN BIOSYNTHESIS CLASS F PROTEIN-RELATED"/>
    <property type="match status" value="1"/>
</dbReference>
<dbReference type="PANTHER" id="PTHR43157:SF31">
    <property type="entry name" value="PHOSPHATIDYLINOSITOL-GLYCAN BIOSYNTHESIS CLASS F PROTEIN"/>
    <property type="match status" value="1"/>
</dbReference>
<name>A0AAV1Z5S8_9ARAC</name>
<dbReference type="EMBL" id="CAXIEN010000018">
    <property type="protein sequence ID" value="CAL1265551.1"/>
    <property type="molecule type" value="Genomic_DNA"/>
</dbReference>
<accession>A0AAV1Z5S8</accession>
<dbReference type="PRINTS" id="PR00081">
    <property type="entry name" value="GDHRDH"/>
</dbReference>
<keyword evidence="1" id="KW-0560">Oxidoreductase</keyword>
<evidence type="ECO:0000313" key="3">
    <source>
        <dbReference type="EMBL" id="CAL1265551.1"/>
    </source>
</evidence>
<organism evidence="3 4">
    <name type="scientific">Larinioides sclopetarius</name>
    <dbReference type="NCBI Taxonomy" id="280406"/>
    <lineage>
        <taxon>Eukaryota</taxon>
        <taxon>Metazoa</taxon>
        <taxon>Ecdysozoa</taxon>
        <taxon>Arthropoda</taxon>
        <taxon>Chelicerata</taxon>
        <taxon>Arachnida</taxon>
        <taxon>Araneae</taxon>
        <taxon>Araneomorphae</taxon>
        <taxon>Entelegynae</taxon>
        <taxon>Araneoidea</taxon>
        <taxon>Araneidae</taxon>
        <taxon>Larinioides</taxon>
    </lineage>
</organism>
<dbReference type="Gene3D" id="3.40.50.720">
    <property type="entry name" value="NAD(P)-binding Rossmann-like Domain"/>
    <property type="match status" value="1"/>
</dbReference>
<dbReference type="Pfam" id="PF00106">
    <property type="entry name" value="adh_short"/>
    <property type="match status" value="1"/>
</dbReference>
<dbReference type="Proteomes" id="UP001497382">
    <property type="component" value="Unassembled WGS sequence"/>
</dbReference>
<comment type="similarity">
    <text evidence="2">Belongs to the short-chain dehydrogenases/reductases (SDR) family.</text>
</comment>
<keyword evidence="4" id="KW-1185">Reference proteome</keyword>
<gene>
    <name evidence="3" type="ORF">LARSCL_LOCUS2591</name>
</gene>
<dbReference type="GO" id="GO:0016491">
    <property type="term" value="F:oxidoreductase activity"/>
    <property type="evidence" value="ECO:0007669"/>
    <property type="project" value="UniProtKB-KW"/>
</dbReference>
<evidence type="ECO:0000256" key="2">
    <source>
        <dbReference type="RuleBase" id="RU000363"/>
    </source>
</evidence>
<protein>
    <submittedName>
        <fullName evidence="3">Uncharacterized protein</fullName>
    </submittedName>
</protein>
<sequence>MNLDCFTFAELFLLIWDFFFRPKYTGEAKLYKKTVIVTGGNAGIGKETALDLAARGAKVVIGCRDTEKGKKAAEDIVRQVPEANIIVKHLDLASFSSIRKFSAEILKSEPHIHILINNAGIMMCPESKTEEGFEMQIGVNHLGHFLLTNLLLDRIKESAPARIVNVASMAYMFGKVSLDDINMERRYNPVWAYGQSKLANILFTKELARKLEGTGVTTYCLHPGNVETDLYVYLNRKFNRITGFLFNLINKLFFKSPKEGAHTTIYCAVDEKISNESGRYYIGCKSVEPMTKARDGAFAKKFWEFSEHLIESVPNSS</sequence>